<dbReference type="OrthoDB" id="7872805at2759"/>
<protein>
    <submittedName>
        <fullName evidence="3">Uncharacterized protein, isoform A</fullName>
    </submittedName>
</protein>
<feature type="compositionally biased region" description="Low complexity" evidence="1">
    <location>
        <begin position="112"/>
        <end position="141"/>
    </location>
</feature>
<feature type="compositionally biased region" description="Basic and acidic residues" evidence="1">
    <location>
        <begin position="99"/>
        <end position="108"/>
    </location>
</feature>
<feature type="region of interest" description="Disordered" evidence="1">
    <location>
        <begin position="95"/>
        <end position="185"/>
    </location>
</feature>
<dbReference type="OMA" id="KPVTHHT"/>
<evidence type="ECO:0000256" key="1">
    <source>
        <dbReference type="SAM" id="MobiDB-lite"/>
    </source>
</evidence>
<dbReference type="eggNOG" id="ENOG502T90V">
    <property type="taxonomic scope" value="Eukaryota"/>
</dbReference>
<evidence type="ECO:0000256" key="2">
    <source>
        <dbReference type="SAM" id="SignalP"/>
    </source>
</evidence>
<dbReference type="STRING" id="7217.B3MTM8"/>
<proteinExistence type="predicted"/>
<feature type="chain" id="PRO_5002790807" evidence="2">
    <location>
        <begin position="22"/>
        <end position="201"/>
    </location>
</feature>
<sequence>MVRTIFILVLLAWSTGNLADAKPIFIKVFAPNLGHGSNFATSYQSSATTAPINTQFISSLISTKIQLWNSLLQSKSSGGSYGFGFSKSISFSTTTTTEKPTDITHHTTEVNTDFTPDDSSSTTTHNLYTTTTEGSTKTPKPTIHPEPPVPTTSTPVTSSTSSQPEESTTTEATSGYSYQTPTPTIVTRPTVDTYYLPASHA</sequence>
<feature type="signal peptide" evidence="2">
    <location>
        <begin position="1"/>
        <end position="21"/>
    </location>
</feature>
<dbReference type="AlphaFoldDB" id="B3MTM8"/>
<dbReference type="HOGENOM" id="CLU_099578_0_0_1"/>
<name>B3MTM8_DROAN</name>
<organism evidence="3 4">
    <name type="scientific">Drosophila ananassae</name>
    <name type="common">Fruit fly</name>
    <dbReference type="NCBI Taxonomy" id="7217"/>
    <lineage>
        <taxon>Eukaryota</taxon>
        <taxon>Metazoa</taxon>
        <taxon>Ecdysozoa</taxon>
        <taxon>Arthropoda</taxon>
        <taxon>Hexapoda</taxon>
        <taxon>Insecta</taxon>
        <taxon>Pterygota</taxon>
        <taxon>Neoptera</taxon>
        <taxon>Endopterygota</taxon>
        <taxon>Diptera</taxon>
        <taxon>Brachycera</taxon>
        <taxon>Muscomorpha</taxon>
        <taxon>Ephydroidea</taxon>
        <taxon>Drosophilidae</taxon>
        <taxon>Drosophila</taxon>
        <taxon>Sophophora</taxon>
    </lineage>
</organism>
<dbReference type="InParanoid" id="B3MTM8"/>
<dbReference type="EMBL" id="CH902623">
    <property type="protein sequence ID" value="EDV30159.1"/>
    <property type="molecule type" value="Genomic_DNA"/>
</dbReference>
<evidence type="ECO:0000313" key="3">
    <source>
        <dbReference type="EMBL" id="EDV30159.1"/>
    </source>
</evidence>
<accession>B3MTM8</accession>
<gene>
    <name evidence="3" type="primary">Dana\GF23136</name>
    <name evidence="3" type="synonym">dana_GLEANR_7803</name>
    <name evidence="3" type="ORF">GF23136</name>
</gene>
<feature type="compositionally biased region" description="Low complexity" evidence="1">
    <location>
        <begin position="151"/>
        <end position="185"/>
    </location>
</feature>
<dbReference type="Proteomes" id="UP000007801">
    <property type="component" value="Unassembled WGS sequence"/>
</dbReference>
<keyword evidence="4" id="KW-1185">Reference proteome</keyword>
<reference evidence="3 4" key="1">
    <citation type="journal article" date="2007" name="Nature">
        <title>Evolution of genes and genomes on the Drosophila phylogeny.</title>
        <authorList>
            <consortium name="Drosophila 12 Genomes Consortium"/>
            <person name="Clark A.G."/>
            <person name="Eisen M.B."/>
            <person name="Smith D.R."/>
            <person name="Bergman C.M."/>
            <person name="Oliver B."/>
            <person name="Markow T.A."/>
            <person name="Kaufman T.C."/>
            <person name="Kellis M."/>
            <person name="Gelbart W."/>
            <person name="Iyer V.N."/>
            <person name="Pollard D.A."/>
            <person name="Sackton T.B."/>
            <person name="Larracuente A.M."/>
            <person name="Singh N.D."/>
            <person name="Abad J.P."/>
            <person name="Abt D.N."/>
            <person name="Adryan B."/>
            <person name="Aguade M."/>
            <person name="Akashi H."/>
            <person name="Anderson W.W."/>
            <person name="Aquadro C.F."/>
            <person name="Ardell D.H."/>
            <person name="Arguello R."/>
            <person name="Artieri C.G."/>
            <person name="Barbash D.A."/>
            <person name="Barker D."/>
            <person name="Barsanti P."/>
            <person name="Batterham P."/>
            <person name="Batzoglou S."/>
            <person name="Begun D."/>
            <person name="Bhutkar A."/>
            <person name="Blanco E."/>
            <person name="Bosak S.A."/>
            <person name="Bradley R.K."/>
            <person name="Brand A.D."/>
            <person name="Brent M.R."/>
            <person name="Brooks A.N."/>
            <person name="Brown R.H."/>
            <person name="Butlin R.K."/>
            <person name="Caggese C."/>
            <person name="Calvi B.R."/>
            <person name="Bernardo de Carvalho A."/>
            <person name="Caspi A."/>
            <person name="Castrezana S."/>
            <person name="Celniker S.E."/>
            <person name="Chang J.L."/>
            <person name="Chapple C."/>
            <person name="Chatterji S."/>
            <person name="Chinwalla A."/>
            <person name="Civetta A."/>
            <person name="Clifton S.W."/>
            <person name="Comeron J.M."/>
            <person name="Costello J.C."/>
            <person name="Coyne J.A."/>
            <person name="Daub J."/>
            <person name="David R.G."/>
            <person name="Delcher A.L."/>
            <person name="Delehaunty K."/>
            <person name="Do C.B."/>
            <person name="Ebling H."/>
            <person name="Edwards K."/>
            <person name="Eickbush T."/>
            <person name="Evans J.D."/>
            <person name="Filipski A."/>
            <person name="Findeiss S."/>
            <person name="Freyhult E."/>
            <person name="Fulton L."/>
            <person name="Fulton R."/>
            <person name="Garcia A.C."/>
            <person name="Gardiner A."/>
            <person name="Garfield D.A."/>
            <person name="Garvin B.E."/>
            <person name="Gibson G."/>
            <person name="Gilbert D."/>
            <person name="Gnerre S."/>
            <person name="Godfrey J."/>
            <person name="Good R."/>
            <person name="Gotea V."/>
            <person name="Gravely B."/>
            <person name="Greenberg A.J."/>
            <person name="Griffiths-Jones S."/>
            <person name="Gross S."/>
            <person name="Guigo R."/>
            <person name="Gustafson E.A."/>
            <person name="Haerty W."/>
            <person name="Hahn M.W."/>
            <person name="Halligan D.L."/>
            <person name="Halpern A.L."/>
            <person name="Halter G.M."/>
            <person name="Han M.V."/>
            <person name="Heger A."/>
            <person name="Hillier L."/>
            <person name="Hinrichs A.S."/>
            <person name="Holmes I."/>
            <person name="Hoskins R.A."/>
            <person name="Hubisz M.J."/>
            <person name="Hultmark D."/>
            <person name="Huntley M.A."/>
            <person name="Jaffe D.B."/>
            <person name="Jagadeeshan S."/>
            <person name="Jeck W.R."/>
            <person name="Johnson J."/>
            <person name="Jones C.D."/>
            <person name="Jordan W.C."/>
            <person name="Karpen G.H."/>
            <person name="Kataoka E."/>
            <person name="Keightley P.D."/>
            <person name="Kheradpour P."/>
            <person name="Kirkness E.F."/>
            <person name="Koerich L.B."/>
            <person name="Kristiansen K."/>
            <person name="Kudrna D."/>
            <person name="Kulathinal R.J."/>
            <person name="Kumar S."/>
            <person name="Kwok R."/>
            <person name="Lander E."/>
            <person name="Langley C.H."/>
            <person name="Lapoint R."/>
            <person name="Lazzaro B.P."/>
            <person name="Lee S.J."/>
            <person name="Levesque L."/>
            <person name="Li R."/>
            <person name="Lin C.F."/>
            <person name="Lin M.F."/>
            <person name="Lindblad-Toh K."/>
            <person name="Llopart A."/>
            <person name="Long M."/>
            <person name="Low L."/>
            <person name="Lozovsky E."/>
            <person name="Lu J."/>
            <person name="Luo M."/>
            <person name="Machado C.A."/>
            <person name="Makalowski W."/>
            <person name="Marzo M."/>
            <person name="Matsuda M."/>
            <person name="Matzkin L."/>
            <person name="McAllister B."/>
            <person name="McBride C.S."/>
            <person name="McKernan B."/>
            <person name="McKernan K."/>
            <person name="Mendez-Lago M."/>
            <person name="Minx P."/>
            <person name="Mollenhauer M.U."/>
            <person name="Montooth K."/>
            <person name="Mount S.M."/>
            <person name="Mu X."/>
            <person name="Myers E."/>
            <person name="Negre B."/>
            <person name="Newfeld S."/>
            <person name="Nielsen R."/>
            <person name="Noor M.A."/>
            <person name="O'Grady P."/>
            <person name="Pachter L."/>
            <person name="Papaceit M."/>
            <person name="Parisi M.J."/>
            <person name="Parisi M."/>
            <person name="Parts L."/>
            <person name="Pedersen J.S."/>
            <person name="Pesole G."/>
            <person name="Phillippy A.M."/>
            <person name="Ponting C.P."/>
            <person name="Pop M."/>
            <person name="Porcelli D."/>
            <person name="Powell J.R."/>
            <person name="Prohaska S."/>
            <person name="Pruitt K."/>
            <person name="Puig M."/>
            <person name="Quesneville H."/>
            <person name="Ram K.R."/>
            <person name="Rand D."/>
            <person name="Rasmussen M.D."/>
            <person name="Reed L.K."/>
            <person name="Reenan R."/>
            <person name="Reily A."/>
            <person name="Remington K.A."/>
            <person name="Rieger T.T."/>
            <person name="Ritchie M.G."/>
            <person name="Robin C."/>
            <person name="Rogers Y.H."/>
            <person name="Rohde C."/>
            <person name="Rozas J."/>
            <person name="Rubenfield M.J."/>
            <person name="Ruiz A."/>
            <person name="Russo S."/>
            <person name="Salzberg S.L."/>
            <person name="Sanchez-Gracia A."/>
            <person name="Saranga D.J."/>
            <person name="Sato H."/>
            <person name="Schaeffer S.W."/>
            <person name="Schatz M.C."/>
            <person name="Schlenke T."/>
            <person name="Schwartz R."/>
            <person name="Segarra C."/>
            <person name="Singh R.S."/>
            <person name="Sirot L."/>
            <person name="Sirota M."/>
            <person name="Sisneros N.B."/>
            <person name="Smith C.D."/>
            <person name="Smith T.F."/>
            <person name="Spieth J."/>
            <person name="Stage D.E."/>
            <person name="Stark A."/>
            <person name="Stephan W."/>
            <person name="Strausberg R.L."/>
            <person name="Strempel S."/>
            <person name="Sturgill D."/>
            <person name="Sutton G."/>
            <person name="Sutton G.G."/>
            <person name="Tao W."/>
            <person name="Teichmann S."/>
            <person name="Tobari Y.N."/>
            <person name="Tomimura Y."/>
            <person name="Tsolas J.M."/>
            <person name="Valente V.L."/>
            <person name="Venter E."/>
            <person name="Venter J.C."/>
            <person name="Vicario S."/>
            <person name="Vieira F.G."/>
            <person name="Vilella A.J."/>
            <person name="Villasante A."/>
            <person name="Walenz B."/>
            <person name="Wang J."/>
            <person name="Wasserman M."/>
            <person name="Watts T."/>
            <person name="Wilson D."/>
            <person name="Wilson R.K."/>
            <person name="Wing R.A."/>
            <person name="Wolfner M.F."/>
            <person name="Wong A."/>
            <person name="Wong G.K."/>
            <person name="Wu C.I."/>
            <person name="Wu G."/>
            <person name="Yamamoto D."/>
            <person name="Yang H.P."/>
            <person name="Yang S.P."/>
            <person name="Yorke J.A."/>
            <person name="Yoshida K."/>
            <person name="Zdobnov E."/>
            <person name="Zhang P."/>
            <person name="Zhang Y."/>
            <person name="Zimin A.V."/>
            <person name="Baldwin J."/>
            <person name="Abdouelleil A."/>
            <person name="Abdulkadir J."/>
            <person name="Abebe A."/>
            <person name="Abera B."/>
            <person name="Abreu J."/>
            <person name="Acer S.C."/>
            <person name="Aftuck L."/>
            <person name="Alexander A."/>
            <person name="An P."/>
            <person name="Anderson E."/>
            <person name="Anderson S."/>
            <person name="Arachi H."/>
            <person name="Azer M."/>
            <person name="Bachantsang P."/>
            <person name="Barry A."/>
            <person name="Bayul T."/>
            <person name="Berlin A."/>
            <person name="Bessette D."/>
            <person name="Bloom T."/>
            <person name="Blye J."/>
            <person name="Boguslavskiy L."/>
            <person name="Bonnet C."/>
            <person name="Boukhgalter B."/>
            <person name="Bourzgui I."/>
            <person name="Brown A."/>
            <person name="Cahill P."/>
            <person name="Channer S."/>
            <person name="Cheshatsang Y."/>
            <person name="Chuda L."/>
            <person name="Citroen M."/>
            <person name="Collymore A."/>
            <person name="Cooke P."/>
            <person name="Costello M."/>
            <person name="D'Aco K."/>
            <person name="Daza R."/>
            <person name="De Haan G."/>
            <person name="DeGray S."/>
            <person name="DeMaso C."/>
            <person name="Dhargay N."/>
            <person name="Dooley K."/>
            <person name="Dooley E."/>
            <person name="Doricent M."/>
            <person name="Dorje P."/>
            <person name="Dorjee K."/>
            <person name="Dupes A."/>
            <person name="Elong R."/>
            <person name="Falk J."/>
            <person name="Farina A."/>
            <person name="Faro S."/>
            <person name="Ferguson D."/>
            <person name="Fisher S."/>
            <person name="Foley C.D."/>
            <person name="Franke A."/>
            <person name="Friedrich D."/>
            <person name="Gadbois L."/>
            <person name="Gearin G."/>
            <person name="Gearin C.R."/>
            <person name="Giannoukos G."/>
            <person name="Goode T."/>
            <person name="Graham J."/>
            <person name="Grandbois E."/>
            <person name="Grewal S."/>
            <person name="Gyaltsen K."/>
            <person name="Hafez N."/>
            <person name="Hagos B."/>
            <person name="Hall J."/>
            <person name="Henson C."/>
            <person name="Hollinger A."/>
            <person name="Honan T."/>
            <person name="Huard M.D."/>
            <person name="Hughes L."/>
            <person name="Hurhula B."/>
            <person name="Husby M.E."/>
            <person name="Kamat A."/>
            <person name="Kanga B."/>
            <person name="Kashin S."/>
            <person name="Khazanovich D."/>
            <person name="Kisner P."/>
            <person name="Lance K."/>
            <person name="Lara M."/>
            <person name="Lee W."/>
            <person name="Lennon N."/>
            <person name="Letendre F."/>
            <person name="LeVine R."/>
            <person name="Lipovsky A."/>
            <person name="Liu X."/>
            <person name="Liu J."/>
            <person name="Liu S."/>
            <person name="Lokyitsang T."/>
            <person name="Lokyitsang Y."/>
            <person name="Lubonja R."/>
            <person name="Lui A."/>
            <person name="MacDonald P."/>
            <person name="Magnisalis V."/>
            <person name="Maru K."/>
            <person name="Matthews C."/>
            <person name="McCusker W."/>
            <person name="McDonough S."/>
            <person name="Mehta T."/>
            <person name="Meldrim J."/>
            <person name="Meneus L."/>
            <person name="Mihai O."/>
            <person name="Mihalev A."/>
            <person name="Mihova T."/>
            <person name="Mittelman R."/>
            <person name="Mlenga V."/>
            <person name="Montmayeur A."/>
            <person name="Mulrain L."/>
            <person name="Navidi A."/>
            <person name="Naylor J."/>
            <person name="Negash T."/>
            <person name="Nguyen T."/>
            <person name="Nguyen N."/>
            <person name="Nicol R."/>
            <person name="Norbu C."/>
            <person name="Norbu N."/>
            <person name="Novod N."/>
            <person name="O'Neill B."/>
            <person name="Osman S."/>
            <person name="Markiewicz E."/>
            <person name="Oyono O.L."/>
            <person name="Patti C."/>
            <person name="Phunkhang P."/>
            <person name="Pierre F."/>
            <person name="Priest M."/>
            <person name="Raghuraman S."/>
            <person name="Rege F."/>
            <person name="Reyes R."/>
            <person name="Rise C."/>
            <person name="Rogov P."/>
            <person name="Ross K."/>
            <person name="Ryan E."/>
            <person name="Settipalli S."/>
            <person name="Shea T."/>
            <person name="Sherpa N."/>
            <person name="Shi L."/>
            <person name="Shih D."/>
            <person name="Sparrow T."/>
            <person name="Spaulding J."/>
            <person name="Stalker J."/>
            <person name="Stange-Thomann N."/>
            <person name="Stavropoulos S."/>
            <person name="Stone C."/>
            <person name="Strader C."/>
            <person name="Tesfaye S."/>
            <person name="Thomson T."/>
            <person name="Thoulutsang Y."/>
            <person name="Thoulutsang D."/>
            <person name="Topham K."/>
            <person name="Topping I."/>
            <person name="Tsamla T."/>
            <person name="Vassiliev H."/>
            <person name="Vo A."/>
            <person name="Wangchuk T."/>
            <person name="Wangdi T."/>
            <person name="Weiand M."/>
            <person name="Wilkinson J."/>
            <person name="Wilson A."/>
            <person name="Yadav S."/>
            <person name="Young G."/>
            <person name="Yu Q."/>
            <person name="Zembek L."/>
            <person name="Zhong D."/>
            <person name="Zimmer A."/>
            <person name="Zwirko Z."/>
            <person name="Jaffe D.B."/>
            <person name="Alvarez P."/>
            <person name="Brockman W."/>
            <person name="Butler J."/>
            <person name="Chin C."/>
            <person name="Gnerre S."/>
            <person name="Grabherr M."/>
            <person name="Kleber M."/>
            <person name="Mauceli E."/>
            <person name="MacCallum I."/>
        </authorList>
    </citation>
    <scope>NUCLEOTIDE SEQUENCE [LARGE SCALE GENOMIC DNA]</scope>
    <source>
        <strain evidence="4">Tucson 14024-0371.13</strain>
    </source>
</reference>
<evidence type="ECO:0000313" key="4">
    <source>
        <dbReference type="Proteomes" id="UP000007801"/>
    </source>
</evidence>
<dbReference type="KEGG" id="dan:6505782"/>
<dbReference type="GeneID" id="6505782"/>
<keyword evidence="2" id="KW-0732">Signal</keyword>